<dbReference type="Pfam" id="PF22725">
    <property type="entry name" value="GFO_IDH_MocA_C3"/>
    <property type="match status" value="1"/>
</dbReference>
<protein>
    <submittedName>
        <fullName evidence="3">Gfo/Idh/MocA family oxidoreductase</fullName>
    </submittedName>
</protein>
<dbReference type="EMBL" id="VLXZ01000004">
    <property type="protein sequence ID" value="TSB47177.1"/>
    <property type="molecule type" value="Genomic_DNA"/>
</dbReference>
<dbReference type="InterPro" id="IPR055170">
    <property type="entry name" value="GFO_IDH_MocA-like_dom"/>
</dbReference>
<dbReference type="Proteomes" id="UP000318521">
    <property type="component" value="Unassembled WGS sequence"/>
</dbReference>
<organism evidence="3 4">
    <name type="scientific">Alkalicoccobacillus porphyridii</name>
    <dbReference type="NCBI Taxonomy" id="2597270"/>
    <lineage>
        <taxon>Bacteria</taxon>
        <taxon>Bacillati</taxon>
        <taxon>Bacillota</taxon>
        <taxon>Bacilli</taxon>
        <taxon>Bacillales</taxon>
        <taxon>Bacillaceae</taxon>
        <taxon>Alkalicoccobacillus</taxon>
    </lineage>
</organism>
<dbReference type="InterPro" id="IPR036291">
    <property type="entry name" value="NAD(P)-bd_dom_sf"/>
</dbReference>
<evidence type="ECO:0000313" key="3">
    <source>
        <dbReference type="EMBL" id="TSB47177.1"/>
    </source>
</evidence>
<name>A0A554A0F2_9BACI</name>
<dbReference type="SUPFAM" id="SSF55347">
    <property type="entry name" value="Glyceraldehyde-3-phosphate dehydrogenase-like, C-terminal domain"/>
    <property type="match status" value="1"/>
</dbReference>
<dbReference type="OrthoDB" id="9795543at2"/>
<dbReference type="SUPFAM" id="SSF51735">
    <property type="entry name" value="NAD(P)-binding Rossmann-fold domains"/>
    <property type="match status" value="1"/>
</dbReference>
<dbReference type="AlphaFoldDB" id="A0A554A0F2"/>
<accession>A0A554A0F2</accession>
<dbReference type="Gene3D" id="3.40.50.720">
    <property type="entry name" value="NAD(P)-binding Rossmann-like Domain"/>
    <property type="match status" value="1"/>
</dbReference>
<dbReference type="Gene3D" id="3.30.360.10">
    <property type="entry name" value="Dihydrodipicolinate Reductase, domain 2"/>
    <property type="match status" value="1"/>
</dbReference>
<sequence length="331" mass="36895">MVGAGNVTNMHLEGFKNHEEQVEVTAICDPNSEVLQLRADMYHIPQRYTELQAFIKESNIDIAVVCTPSVIRKDVILPLIKAGIAVFCEKPFTETLGEAIEITEEARKHQVPISINQNFRTHYPFDFAKTKIQENVIGSVSSVKFHDFHHRQDQGWRTQCERNSLSVMGIHWLDGFRLILGSPAKRLVCQTYSSPAINCAGDTDASVQITFQNGVTVSYSQSLSSAFSRTELIVVGETGTLVAGYNEVALYKKGIKEPVEVWQPETGGQAKKPESAFEGIRQLIYSIENNVSASNCSEDNLKTISLLEACYHSAKEQRIVYFDAEGLMKEG</sequence>
<evidence type="ECO:0000259" key="1">
    <source>
        <dbReference type="Pfam" id="PF01408"/>
    </source>
</evidence>
<feature type="domain" description="GFO/IDH/MocA-like oxidoreductase" evidence="2">
    <location>
        <begin position="128"/>
        <end position="241"/>
    </location>
</feature>
<dbReference type="InterPro" id="IPR051450">
    <property type="entry name" value="Gfo/Idh/MocA_Oxidoreductases"/>
</dbReference>
<feature type="domain" description="Gfo/Idh/MocA-like oxidoreductase N-terminal" evidence="1">
    <location>
        <begin position="1"/>
        <end position="116"/>
    </location>
</feature>
<gene>
    <name evidence="3" type="ORF">FN960_08435</name>
</gene>
<reference evidence="3 4" key="1">
    <citation type="submission" date="2019-07" db="EMBL/GenBank/DDBJ databases">
        <authorList>
            <person name="Park Y.J."/>
            <person name="Jeong S.E."/>
            <person name="Jung H.S."/>
        </authorList>
    </citation>
    <scope>NUCLEOTIDE SEQUENCE [LARGE SCALE GENOMIC DNA]</scope>
    <source>
        <strain evidence="4">P16(2019)</strain>
    </source>
</reference>
<dbReference type="InterPro" id="IPR000683">
    <property type="entry name" value="Gfo/Idh/MocA-like_OxRdtase_N"/>
</dbReference>
<proteinExistence type="predicted"/>
<evidence type="ECO:0000313" key="4">
    <source>
        <dbReference type="Proteomes" id="UP000318521"/>
    </source>
</evidence>
<dbReference type="PANTHER" id="PTHR43377">
    <property type="entry name" value="BILIVERDIN REDUCTASE A"/>
    <property type="match status" value="1"/>
</dbReference>
<dbReference type="PANTHER" id="PTHR43377:SF1">
    <property type="entry name" value="BILIVERDIN REDUCTASE A"/>
    <property type="match status" value="1"/>
</dbReference>
<comment type="caution">
    <text evidence="3">The sequence shown here is derived from an EMBL/GenBank/DDBJ whole genome shotgun (WGS) entry which is preliminary data.</text>
</comment>
<evidence type="ECO:0000259" key="2">
    <source>
        <dbReference type="Pfam" id="PF22725"/>
    </source>
</evidence>
<dbReference type="Pfam" id="PF01408">
    <property type="entry name" value="GFO_IDH_MocA"/>
    <property type="match status" value="1"/>
</dbReference>
<dbReference type="GO" id="GO:0000166">
    <property type="term" value="F:nucleotide binding"/>
    <property type="evidence" value="ECO:0007669"/>
    <property type="project" value="InterPro"/>
</dbReference>
<keyword evidence="4" id="KW-1185">Reference proteome</keyword>